<dbReference type="InterPro" id="IPR020843">
    <property type="entry name" value="ER"/>
</dbReference>
<evidence type="ECO:0000256" key="1">
    <source>
        <dbReference type="ARBA" id="ARBA00022857"/>
    </source>
</evidence>
<evidence type="ECO:0000313" key="4">
    <source>
        <dbReference type="EMBL" id="TDK39436.1"/>
    </source>
</evidence>
<evidence type="ECO:0000259" key="3">
    <source>
        <dbReference type="SMART" id="SM00829"/>
    </source>
</evidence>
<dbReference type="Gene3D" id="3.40.50.720">
    <property type="entry name" value="NAD(P)-binding Rossmann-like Domain"/>
    <property type="match status" value="1"/>
</dbReference>
<organism evidence="4 5">
    <name type="scientific">Rhizobium deserti</name>
    <dbReference type="NCBI Taxonomy" id="2547961"/>
    <lineage>
        <taxon>Bacteria</taxon>
        <taxon>Pseudomonadati</taxon>
        <taxon>Pseudomonadota</taxon>
        <taxon>Alphaproteobacteria</taxon>
        <taxon>Hyphomicrobiales</taxon>
        <taxon>Rhizobiaceae</taxon>
        <taxon>Rhizobium/Agrobacterium group</taxon>
        <taxon>Rhizobium</taxon>
    </lineage>
</organism>
<proteinExistence type="predicted"/>
<name>A0A4R5UNF7_9HYPH</name>
<keyword evidence="1" id="KW-0521">NADP</keyword>
<sequence length="324" mass="33687">MRSAIYSRFGKPPEVLVLEEKALPEPAAGEVRIRMTMAAIHNHDLLTVSGQYGVKPDLPAVAGTEAAGIVDAVGEGVTHLKVGQRVAASGKGTWAEFYLAQAAAAVPLPDSISDEAGAQLISMPLSALTLLDFICVEKGSWIVQNAANGAVGKALAMFAKPRGINVVNLVRRNEAVNELTDLGIENVVSTSEQGWQERVQALTAGKPIQAAIDGVGGTASGELLSLLGENGLLVSFGLMSGQPMQLSASDVVFKQAVIKGFWLAKIAPTLTPEKMRSLIGEIVQAVAAGHVSLTVSEVFGLDDVARAAAAAAEPGRKGKVLIRP</sequence>
<dbReference type="Pfam" id="PF00107">
    <property type="entry name" value="ADH_zinc_N"/>
    <property type="match status" value="1"/>
</dbReference>
<dbReference type="SMART" id="SM00829">
    <property type="entry name" value="PKS_ER"/>
    <property type="match status" value="1"/>
</dbReference>
<evidence type="ECO:0000313" key="5">
    <source>
        <dbReference type="Proteomes" id="UP000295238"/>
    </source>
</evidence>
<dbReference type="Proteomes" id="UP000295238">
    <property type="component" value="Unassembled WGS sequence"/>
</dbReference>
<dbReference type="GO" id="GO:0016651">
    <property type="term" value="F:oxidoreductase activity, acting on NAD(P)H"/>
    <property type="evidence" value="ECO:0007669"/>
    <property type="project" value="TreeGrafter"/>
</dbReference>
<evidence type="ECO:0000256" key="2">
    <source>
        <dbReference type="ARBA" id="ARBA00023002"/>
    </source>
</evidence>
<dbReference type="InterPro" id="IPR011032">
    <property type="entry name" value="GroES-like_sf"/>
</dbReference>
<dbReference type="CDD" id="cd08292">
    <property type="entry name" value="ETR_like_2"/>
    <property type="match status" value="1"/>
</dbReference>
<comment type="caution">
    <text evidence="4">The sequence shown here is derived from an EMBL/GenBank/DDBJ whole genome shotgun (WGS) entry which is preliminary data.</text>
</comment>
<dbReference type="OrthoDB" id="9788224at2"/>
<reference evidence="4 5" key="1">
    <citation type="submission" date="2019-03" db="EMBL/GenBank/DDBJ databases">
        <title>Rhizobium sp. nov., an bacterium isolated from biocrust in Mu Us Desert.</title>
        <authorList>
            <person name="Lixiong L."/>
        </authorList>
    </citation>
    <scope>NUCLEOTIDE SEQUENCE [LARGE SCALE GENOMIC DNA]</scope>
    <source>
        <strain evidence="4 5">SPY-1</strain>
    </source>
</reference>
<dbReference type="InterPro" id="IPR013154">
    <property type="entry name" value="ADH-like_N"/>
</dbReference>
<dbReference type="AlphaFoldDB" id="A0A4R5UNF7"/>
<dbReference type="EMBL" id="SMTL01000001">
    <property type="protein sequence ID" value="TDK39436.1"/>
    <property type="molecule type" value="Genomic_DNA"/>
</dbReference>
<gene>
    <name evidence="4" type="ORF">E2F50_04810</name>
</gene>
<dbReference type="Pfam" id="PF08240">
    <property type="entry name" value="ADH_N"/>
    <property type="match status" value="1"/>
</dbReference>
<dbReference type="GO" id="GO:0070402">
    <property type="term" value="F:NADPH binding"/>
    <property type="evidence" value="ECO:0007669"/>
    <property type="project" value="TreeGrafter"/>
</dbReference>
<dbReference type="PANTHER" id="PTHR48106">
    <property type="entry name" value="QUINONE OXIDOREDUCTASE PIG3-RELATED"/>
    <property type="match status" value="1"/>
</dbReference>
<feature type="domain" description="Enoyl reductase (ER)" evidence="3">
    <location>
        <begin position="11"/>
        <end position="322"/>
    </location>
</feature>
<dbReference type="SUPFAM" id="SSF51735">
    <property type="entry name" value="NAD(P)-binding Rossmann-fold domains"/>
    <property type="match status" value="1"/>
</dbReference>
<dbReference type="Gene3D" id="3.90.180.10">
    <property type="entry name" value="Medium-chain alcohol dehydrogenases, catalytic domain"/>
    <property type="match status" value="1"/>
</dbReference>
<dbReference type="InterPro" id="IPR013149">
    <property type="entry name" value="ADH-like_C"/>
</dbReference>
<dbReference type="InterPro" id="IPR036291">
    <property type="entry name" value="NAD(P)-bd_dom_sf"/>
</dbReference>
<dbReference type="PANTHER" id="PTHR48106:SF2">
    <property type="entry name" value="ZN2+-BINDING DEHYDROGENASE"/>
    <property type="match status" value="1"/>
</dbReference>
<keyword evidence="5" id="KW-1185">Reference proteome</keyword>
<dbReference type="RefSeq" id="WP_133314882.1">
    <property type="nucleotide sequence ID" value="NZ_SMTL01000001.1"/>
</dbReference>
<keyword evidence="2" id="KW-0560">Oxidoreductase</keyword>
<accession>A0A4R5UNF7</accession>
<dbReference type="SUPFAM" id="SSF50129">
    <property type="entry name" value="GroES-like"/>
    <property type="match status" value="1"/>
</dbReference>
<protein>
    <submittedName>
        <fullName evidence="4">Alcohol dehydrogenase</fullName>
    </submittedName>
</protein>